<feature type="transmembrane region" description="Helical" evidence="1">
    <location>
        <begin position="12"/>
        <end position="33"/>
    </location>
</feature>
<evidence type="ECO:0000256" key="1">
    <source>
        <dbReference type="SAM" id="Phobius"/>
    </source>
</evidence>
<gene>
    <name evidence="2" type="ORF">CCAM_LOCUS11195</name>
</gene>
<keyword evidence="1" id="KW-1133">Transmembrane helix</keyword>
<keyword evidence="1" id="KW-0472">Membrane</keyword>
<dbReference type="Proteomes" id="UP000595140">
    <property type="component" value="Unassembled WGS sequence"/>
</dbReference>
<evidence type="ECO:0000313" key="3">
    <source>
        <dbReference type="Proteomes" id="UP000595140"/>
    </source>
</evidence>
<feature type="transmembrane region" description="Helical" evidence="1">
    <location>
        <begin position="98"/>
        <end position="119"/>
    </location>
</feature>
<evidence type="ECO:0000313" key="2">
    <source>
        <dbReference type="EMBL" id="VFQ69419.1"/>
    </source>
</evidence>
<dbReference type="PANTHER" id="PTHR33306">
    <property type="entry name" value="EXPRESSED PROTEIN-RELATED-RELATED"/>
    <property type="match status" value="1"/>
</dbReference>
<name>A0A484KZL6_9ASTE</name>
<protein>
    <submittedName>
        <fullName evidence="2">Uncharacterized protein</fullName>
    </submittedName>
</protein>
<feature type="transmembrane region" description="Helical" evidence="1">
    <location>
        <begin position="45"/>
        <end position="66"/>
    </location>
</feature>
<organism evidence="2 3">
    <name type="scientific">Cuscuta campestris</name>
    <dbReference type="NCBI Taxonomy" id="132261"/>
    <lineage>
        <taxon>Eukaryota</taxon>
        <taxon>Viridiplantae</taxon>
        <taxon>Streptophyta</taxon>
        <taxon>Embryophyta</taxon>
        <taxon>Tracheophyta</taxon>
        <taxon>Spermatophyta</taxon>
        <taxon>Magnoliopsida</taxon>
        <taxon>eudicotyledons</taxon>
        <taxon>Gunneridae</taxon>
        <taxon>Pentapetalae</taxon>
        <taxon>asterids</taxon>
        <taxon>lamiids</taxon>
        <taxon>Solanales</taxon>
        <taxon>Convolvulaceae</taxon>
        <taxon>Cuscuteae</taxon>
        <taxon>Cuscuta</taxon>
        <taxon>Cuscuta subgen. Grammica</taxon>
        <taxon>Cuscuta sect. Cleistogrammica</taxon>
    </lineage>
</organism>
<sequence length="127" mass="14820">MDSISAPAPPPFPLLVFFVLATFFLCLTSYFHFKSKVARTITTLRFLLFFVVPMLVLFLLYILTVARRWRRWFDWDFPAGGAGPPAMYRRGGDERREFPWGLALAVVLLLVMVHLQIYIQTSWFPMI</sequence>
<reference evidence="2 3" key="1">
    <citation type="submission" date="2018-04" db="EMBL/GenBank/DDBJ databases">
        <authorList>
            <person name="Vogel A."/>
        </authorList>
    </citation>
    <scope>NUCLEOTIDE SEQUENCE [LARGE SCALE GENOMIC DNA]</scope>
</reference>
<dbReference type="PANTHER" id="PTHR33306:SF29">
    <property type="match status" value="1"/>
</dbReference>
<keyword evidence="1" id="KW-0812">Transmembrane</keyword>
<keyword evidence="3" id="KW-1185">Reference proteome</keyword>
<accession>A0A484KZL6</accession>
<proteinExistence type="predicted"/>
<dbReference type="AlphaFoldDB" id="A0A484KZL6"/>
<dbReference type="EMBL" id="OOIL02000780">
    <property type="protein sequence ID" value="VFQ69419.1"/>
    <property type="molecule type" value="Genomic_DNA"/>
</dbReference>